<dbReference type="SUPFAM" id="SSF50978">
    <property type="entry name" value="WD40 repeat-like"/>
    <property type="match status" value="1"/>
</dbReference>
<dbReference type="SMART" id="SM00320">
    <property type="entry name" value="WD40"/>
    <property type="match status" value="1"/>
</dbReference>
<dbReference type="EMBL" id="BTSX01000002">
    <property type="protein sequence ID" value="GMS84206.1"/>
    <property type="molecule type" value="Genomic_DNA"/>
</dbReference>
<dbReference type="AlphaFoldDB" id="A0AAV5SLG9"/>
<dbReference type="InterPro" id="IPR001810">
    <property type="entry name" value="F-box_dom"/>
</dbReference>
<evidence type="ECO:0000313" key="6">
    <source>
        <dbReference type="Proteomes" id="UP001432027"/>
    </source>
</evidence>
<dbReference type="SMART" id="SM00256">
    <property type="entry name" value="FBOX"/>
    <property type="match status" value="1"/>
</dbReference>
<keyword evidence="6" id="KW-1185">Reference proteome</keyword>
<organism evidence="5 6">
    <name type="scientific">Pristionchus entomophagus</name>
    <dbReference type="NCBI Taxonomy" id="358040"/>
    <lineage>
        <taxon>Eukaryota</taxon>
        <taxon>Metazoa</taxon>
        <taxon>Ecdysozoa</taxon>
        <taxon>Nematoda</taxon>
        <taxon>Chromadorea</taxon>
        <taxon>Rhabditida</taxon>
        <taxon>Rhabditina</taxon>
        <taxon>Diplogasteromorpha</taxon>
        <taxon>Diplogasteroidea</taxon>
        <taxon>Neodiplogasteridae</taxon>
        <taxon>Pristionchus</taxon>
    </lineage>
</organism>
<evidence type="ECO:0000256" key="1">
    <source>
        <dbReference type="ARBA" id="ARBA00022574"/>
    </source>
</evidence>
<keyword evidence="2" id="KW-0677">Repeat</keyword>
<evidence type="ECO:0000313" key="5">
    <source>
        <dbReference type="EMBL" id="GMS84206.1"/>
    </source>
</evidence>
<dbReference type="Gene3D" id="1.20.1280.50">
    <property type="match status" value="1"/>
</dbReference>
<name>A0AAV5SLG9_9BILA</name>
<dbReference type="PROSITE" id="PS50082">
    <property type="entry name" value="WD_REPEATS_2"/>
    <property type="match status" value="1"/>
</dbReference>
<dbReference type="InterPro" id="IPR001680">
    <property type="entry name" value="WD40_rpt"/>
</dbReference>
<dbReference type="InterPro" id="IPR019775">
    <property type="entry name" value="WD40_repeat_CS"/>
</dbReference>
<reference evidence="5" key="1">
    <citation type="submission" date="2023-10" db="EMBL/GenBank/DDBJ databases">
        <title>Genome assembly of Pristionchus species.</title>
        <authorList>
            <person name="Yoshida K."/>
            <person name="Sommer R.J."/>
        </authorList>
    </citation>
    <scope>NUCLEOTIDE SEQUENCE</scope>
    <source>
        <strain evidence="5">RS0144</strain>
    </source>
</reference>
<proteinExistence type="predicted"/>
<dbReference type="InterPro" id="IPR036047">
    <property type="entry name" value="F-box-like_dom_sf"/>
</dbReference>
<feature type="domain" description="F-box" evidence="4">
    <location>
        <begin position="8"/>
        <end position="55"/>
    </location>
</feature>
<dbReference type="Pfam" id="PF12937">
    <property type="entry name" value="F-box-like"/>
    <property type="match status" value="1"/>
</dbReference>
<comment type="caution">
    <text evidence="5">The sequence shown here is derived from an EMBL/GenBank/DDBJ whole genome shotgun (WGS) entry which is preliminary data.</text>
</comment>
<dbReference type="Pfam" id="PF00400">
    <property type="entry name" value="WD40"/>
    <property type="match status" value="1"/>
</dbReference>
<dbReference type="InterPro" id="IPR015943">
    <property type="entry name" value="WD40/YVTN_repeat-like_dom_sf"/>
</dbReference>
<evidence type="ECO:0000256" key="2">
    <source>
        <dbReference type="ARBA" id="ARBA00022737"/>
    </source>
</evidence>
<dbReference type="PROSITE" id="PS00678">
    <property type="entry name" value="WD_REPEATS_1"/>
    <property type="match status" value="1"/>
</dbReference>
<dbReference type="Proteomes" id="UP001432027">
    <property type="component" value="Unassembled WGS sequence"/>
</dbReference>
<dbReference type="Gene3D" id="2.130.10.10">
    <property type="entry name" value="YVTN repeat-like/Quinoprotein amine dehydrogenase"/>
    <property type="match status" value="1"/>
</dbReference>
<dbReference type="InterPro" id="IPR036322">
    <property type="entry name" value="WD40_repeat_dom_sf"/>
</dbReference>
<gene>
    <name evidence="5" type="ORF">PENTCL1PPCAC_6381</name>
</gene>
<feature type="repeat" description="WD" evidence="3">
    <location>
        <begin position="100"/>
        <end position="137"/>
    </location>
</feature>
<protein>
    <recommendedName>
        <fullName evidence="4">F-box domain-containing protein</fullName>
    </recommendedName>
</protein>
<evidence type="ECO:0000259" key="4">
    <source>
        <dbReference type="PROSITE" id="PS50181"/>
    </source>
</evidence>
<evidence type="ECO:0000256" key="3">
    <source>
        <dbReference type="PROSITE-ProRule" id="PRU00221"/>
    </source>
</evidence>
<sequence length="233" mass="27013">MVVAENRVQSLDDLPPELLQSIFGHLPAHFCLSTVSRVCTLFYRLIHDDNWWNGRKKAVNLVVNEREEEREEFSLQRVICRAEREEPRWRRLSEQKMYSLSGHYGAINSCKLYAESSGEMRCISAGRDRTIRLWDLDRVVTDAHTTNEKEGVESTLASLEVMNRGEKKEMLHSVDLAHSGWIWVVTRPNSSNVTYSSGWDNLGEEMADHSIFHAGNRSTQSRICCRWSRLDRE</sequence>
<keyword evidence="1 3" id="KW-0853">WD repeat</keyword>
<accession>A0AAV5SLG9</accession>
<dbReference type="PROSITE" id="PS50181">
    <property type="entry name" value="FBOX"/>
    <property type="match status" value="1"/>
</dbReference>
<dbReference type="SUPFAM" id="SSF81383">
    <property type="entry name" value="F-box domain"/>
    <property type="match status" value="1"/>
</dbReference>